<gene>
    <name evidence="3" type="ordered locus">MSB_A0040</name>
</gene>
<evidence type="ECO:0000313" key="3">
    <source>
        <dbReference type="EMBL" id="ADR24429.1"/>
    </source>
</evidence>
<feature type="region of interest" description="Disordered" evidence="1">
    <location>
        <begin position="23"/>
        <end position="90"/>
    </location>
</feature>
<feature type="signal peptide" evidence="2">
    <location>
        <begin position="1"/>
        <end position="21"/>
    </location>
</feature>
<evidence type="ECO:0000256" key="2">
    <source>
        <dbReference type="SAM" id="SignalP"/>
    </source>
</evidence>
<dbReference type="KEGG" id="mlc:MSB_A0040"/>
<feature type="chain" id="PRO_5003187650" evidence="2">
    <location>
        <begin position="22"/>
        <end position="508"/>
    </location>
</feature>
<dbReference type="OrthoDB" id="394969at2"/>
<dbReference type="RefSeq" id="WP_013447362.1">
    <property type="nucleotide sequence ID" value="NC_014751.1"/>
</dbReference>
<evidence type="ECO:0000256" key="1">
    <source>
        <dbReference type="SAM" id="MobiDB-lite"/>
    </source>
</evidence>
<dbReference type="InterPro" id="IPR019992">
    <property type="entry name" value="Mycoides_lipoprot_LppA/p72"/>
</dbReference>
<reference evidence="4" key="1">
    <citation type="submission" date="2010-07" db="EMBL/GenBank/DDBJ databases">
        <title>Genome sequence of Mycoplasma leachii PG50 MU clone A8.</title>
        <authorList>
            <person name="Wise K."/>
            <person name="Calcutt M.J."/>
            <person name="Foecking M.F."/>
            <person name="Madupu R."/>
            <person name="DeBoy R.T."/>
            <person name="Roske K."/>
            <person name="Martin T.R."/>
            <person name="Hvinden M.L."/>
            <person name="Durkin A.S."/>
            <person name="Glass J."/>
            <person name="Methe B.A."/>
        </authorList>
    </citation>
    <scope>NUCLEOTIDE SEQUENCE [LARGE SCALE GENOMIC DNA]</scope>
    <source>
        <strain evidence="4">DSM 21131 / NCTC 10133 / N29 / PG50</strain>
    </source>
</reference>
<dbReference type="NCBIfam" id="TIGR03490">
    <property type="entry name" value="Mycoplas_LppA"/>
    <property type="match status" value="1"/>
</dbReference>
<keyword evidence="3" id="KW-0449">Lipoprotein</keyword>
<feature type="compositionally biased region" description="Low complexity" evidence="1">
    <location>
        <begin position="67"/>
        <end position="78"/>
    </location>
</feature>
<sequence length="508" mass="58096">MKKATKILLSILPISSISVLSVVSCSTTSSNKKESDKTPKTPENDSTKPSEKPEKPEENQPKKPDDQPQGDNPNNNHQPHNDKPVDQPNINKDEFVDLYKLPKEISFERFTFYTSKDAATALSHLRMDSSVIKLIFSNTHRNIFEKYNINLELDGNEKEDVEKGLIDKVKVKFANKKDKKSKIIEFTFTGFKVVQKTPDKEDKNSKKNYIKKKEKIDSKLTGLYPSLVAYMIMYTQEPKNYKNLMQEDSINFEGLENNNPNLFANPEINLNVVALKDLLLEYNRELGKLYKDKVIAVSYDDVNGKLDLKLLIENIEENNTIASKYSETLEFDFEGFRKIDLKNPNKNVLSLLLPQNNFKDMIKNNVFKKKIEVLKSGKQKEDKLLINEEYAKRLIFKNLLVQIIDNENNLYRATQTLSLQNNKKNNYASILGLAGGGSLYPFHTIINNDSIKNIYLTINKENKKHKVTINFEVDIPIFASTTSDLTSYATSGDTNILKLDITTNALID</sequence>
<feature type="compositionally biased region" description="Basic and acidic residues" evidence="1">
    <location>
        <begin position="31"/>
        <end position="66"/>
    </location>
</feature>
<feature type="compositionally biased region" description="Basic and acidic residues" evidence="1">
    <location>
        <begin position="79"/>
        <end position="90"/>
    </location>
</feature>
<organism evidence="3 4">
    <name type="scientific">Mycoplasma leachii (strain DSM 21131 / NCTC 10133 / N29 / PG50)</name>
    <dbReference type="NCBI Taxonomy" id="880447"/>
    <lineage>
        <taxon>Bacteria</taxon>
        <taxon>Bacillati</taxon>
        <taxon>Mycoplasmatota</taxon>
        <taxon>Mollicutes</taxon>
        <taxon>Mycoplasmataceae</taxon>
        <taxon>Mycoplasma</taxon>
    </lineage>
</organism>
<proteinExistence type="predicted"/>
<keyword evidence="4" id="KW-1185">Reference proteome</keyword>
<evidence type="ECO:0000313" key="4">
    <source>
        <dbReference type="Proteomes" id="UP000008712"/>
    </source>
</evidence>
<accession>E4PT14</accession>
<dbReference type="NCBIfam" id="NF045959">
    <property type="entry name" value="LppA_rel_LP"/>
    <property type="match status" value="1"/>
</dbReference>
<dbReference type="PROSITE" id="PS51257">
    <property type="entry name" value="PROKAR_LIPOPROTEIN"/>
    <property type="match status" value="1"/>
</dbReference>
<protein>
    <submittedName>
        <fullName evidence="3">Putative lipoprotein, LppA/P72 family</fullName>
    </submittedName>
</protein>
<dbReference type="EMBL" id="CP002108">
    <property type="protein sequence ID" value="ADR24429.1"/>
    <property type="molecule type" value="Genomic_DNA"/>
</dbReference>
<name>E4PT14_MYCLG</name>
<keyword evidence="2" id="KW-0732">Signal</keyword>
<dbReference type="AlphaFoldDB" id="E4PT14"/>
<reference evidence="3 4" key="2">
    <citation type="journal article" date="2012" name="J. Bacteriol.">
        <title>Complete Genome Sequences of Mycoplasma leachii Strain PG50T and the Pathogenic Mycoplasma mycoides subsp. mycoides Small Colony Biotype Strain Gladysdale.</title>
        <authorList>
            <person name="Wise K.S."/>
            <person name="Calcutt M.J."/>
            <person name="Foecking M.F."/>
            <person name="Madupu R."/>
            <person name="Deboy R.T."/>
            <person name="Roske K."/>
            <person name="Hvinden M.L."/>
            <person name="Martin T.R."/>
            <person name="Durkin A.S."/>
            <person name="Glass J.I."/>
            <person name="Methe B.A."/>
        </authorList>
    </citation>
    <scope>NUCLEOTIDE SEQUENCE [LARGE SCALE GENOMIC DNA]</scope>
    <source>
        <strain evidence="4">DSM 21131 / NCTC 10133 / N29 / PG50</strain>
    </source>
</reference>
<dbReference type="HOGENOM" id="CLU_030565_0_0_14"/>
<dbReference type="eggNOG" id="ENOG5032EJB">
    <property type="taxonomic scope" value="Bacteria"/>
</dbReference>
<dbReference type="Proteomes" id="UP000008712">
    <property type="component" value="Chromosome"/>
</dbReference>